<name>A0A839SX22_AZOMA</name>
<reference evidence="1 2" key="1">
    <citation type="submission" date="2020-08" db="EMBL/GenBank/DDBJ databases">
        <title>Genomic Encyclopedia of Type Strains, Phase III (KMG-III): the genomes of soil and plant-associated and newly described type strains.</title>
        <authorList>
            <person name="Whitman W."/>
        </authorList>
    </citation>
    <scope>NUCLEOTIDE SEQUENCE [LARGE SCALE GENOMIC DNA]</scope>
    <source>
        <strain evidence="1 2">CECT 4462</strain>
    </source>
</reference>
<evidence type="ECO:0008006" key="3">
    <source>
        <dbReference type="Google" id="ProtNLM"/>
    </source>
</evidence>
<proteinExistence type="predicted"/>
<accession>A0A839SX22</accession>
<dbReference type="EMBL" id="JACHXI010000001">
    <property type="protein sequence ID" value="MBB3101662.1"/>
    <property type="molecule type" value="Genomic_DNA"/>
</dbReference>
<dbReference type="Proteomes" id="UP000549250">
    <property type="component" value="Unassembled WGS sequence"/>
</dbReference>
<dbReference type="AlphaFoldDB" id="A0A839SX22"/>
<sequence length="104" mass="11843">MNQPSNSASDRAARKELVRLRLEMQRQQLRYNAQPLANPLNQVKNLWARRQANTHASKGPLVIATTVVLALFGRRLGKIGTLARIGLTLYPFFKGQQKLRQKLH</sequence>
<comment type="caution">
    <text evidence="1">The sequence shown here is derived from an EMBL/GenBank/DDBJ whole genome shotgun (WGS) entry which is preliminary data.</text>
</comment>
<dbReference type="RefSeq" id="WP_183164667.1">
    <property type="nucleotide sequence ID" value="NZ_JACHXI010000001.1"/>
</dbReference>
<keyword evidence="2" id="KW-1185">Reference proteome</keyword>
<protein>
    <recommendedName>
        <fullName evidence="3">YqjK-like protein</fullName>
    </recommendedName>
</protein>
<gene>
    <name evidence="1" type="ORF">FHR87_000022</name>
</gene>
<organism evidence="1 2">
    <name type="scientific">Azomonas macrocytogenes</name>
    <name type="common">Azotobacter macrocytogenes</name>
    <dbReference type="NCBI Taxonomy" id="69962"/>
    <lineage>
        <taxon>Bacteria</taxon>
        <taxon>Pseudomonadati</taxon>
        <taxon>Pseudomonadota</taxon>
        <taxon>Gammaproteobacteria</taxon>
        <taxon>Pseudomonadales</taxon>
        <taxon>Pseudomonadaceae</taxon>
        <taxon>Azomonas</taxon>
    </lineage>
</organism>
<evidence type="ECO:0000313" key="2">
    <source>
        <dbReference type="Proteomes" id="UP000549250"/>
    </source>
</evidence>
<evidence type="ECO:0000313" key="1">
    <source>
        <dbReference type="EMBL" id="MBB3101662.1"/>
    </source>
</evidence>